<dbReference type="InterPro" id="IPR031872">
    <property type="entry name" value="NDC10_II"/>
</dbReference>
<reference evidence="4 5" key="1">
    <citation type="journal article" date="2020" name="ISME J.">
        <title>Uncovering the hidden diversity of litter-decomposition mechanisms in mushroom-forming fungi.</title>
        <authorList>
            <person name="Floudas D."/>
            <person name="Bentzer J."/>
            <person name="Ahren D."/>
            <person name="Johansson T."/>
            <person name="Persson P."/>
            <person name="Tunlid A."/>
        </authorList>
    </citation>
    <scope>NUCLEOTIDE SEQUENCE [LARGE SCALE GENOMIC DNA]</scope>
    <source>
        <strain evidence="4 5">CBS 175.51</strain>
    </source>
</reference>
<dbReference type="GO" id="GO:0060963">
    <property type="term" value="P:positive regulation of ribosomal protein gene transcription by RNA polymerase II"/>
    <property type="evidence" value="ECO:0007669"/>
    <property type="project" value="TreeGrafter"/>
</dbReference>
<feature type="domain" description="Transcription activator GCR1-like" evidence="2">
    <location>
        <begin position="782"/>
        <end position="850"/>
    </location>
</feature>
<keyword evidence="5" id="KW-1185">Reference proteome</keyword>
<protein>
    <recommendedName>
        <fullName evidence="6">Transcription activator GCR1-like domain-containing protein</fullName>
    </recommendedName>
</protein>
<dbReference type="OrthoDB" id="3264175at2759"/>
<feature type="compositionally biased region" description="Polar residues" evidence="1">
    <location>
        <begin position="231"/>
        <end position="240"/>
    </location>
</feature>
<feature type="region of interest" description="Disordered" evidence="1">
    <location>
        <begin position="686"/>
        <end position="705"/>
    </location>
</feature>
<dbReference type="Pfam" id="PF16787">
    <property type="entry name" value="NDC10_II"/>
    <property type="match status" value="1"/>
</dbReference>
<evidence type="ECO:0008006" key="6">
    <source>
        <dbReference type="Google" id="ProtNLM"/>
    </source>
</evidence>
<evidence type="ECO:0000259" key="3">
    <source>
        <dbReference type="Pfam" id="PF16787"/>
    </source>
</evidence>
<name>A0A8H5ATU3_9AGAR</name>
<dbReference type="InterPro" id="IPR022210">
    <property type="entry name" value="TF_GCR1-like"/>
</dbReference>
<evidence type="ECO:0000313" key="5">
    <source>
        <dbReference type="Proteomes" id="UP000541558"/>
    </source>
</evidence>
<dbReference type="GO" id="GO:0000978">
    <property type="term" value="F:RNA polymerase II cis-regulatory region sequence-specific DNA binding"/>
    <property type="evidence" value="ECO:0007669"/>
    <property type="project" value="TreeGrafter"/>
</dbReference>
<dbReference type="PANTHER" id="PTHR37784">
    <property type="entry name" value="PROTEIN MSN1"/>
    <property type="match status" value="1"/>
</dbReference>
<dbReference type="GO" id="GO:0000981">
    <property type="term" value="F:DNA-binding transcription factor activity, RNA polymerase II-specific"/>
    <property type="evidence" value="ECO:0007669"/>
    <property type="project" value="TreeGrafter"/>
</dbReference>
<dbReference type="Pfam" id="PF12550">
    <property type="entry name" value="GCR1_C"/>
    <property type="match status" value="1"/>
</dbReference>
<gene>
    <name evidence="4" type="ORF">D9611_012258</name>
</gene>
<feature type="compositionally biased region" description="Basic and acidic residues" evidence="1">
    <location>
        <begin position="221"/>
        <end position="230"/>
    </location>
</feature>
<organism evidence="4 5">
    <name type="scientific">Ephemerocybe angulata</name>
    <dbReference type="NCBI Taxonomy" id="980116"/>
    <lineage>
        <taxon>Eukaryota</taxon>
        <taxon>Fungi</taxon>
        <taxon>Dikarya</taxon>
        <taxon>Basidiomycota</taxon>
        <taxon>Agaricomycotina</taxon>
        <taxon>Agaricomycetes</taxon>
        <taxon>Agaricomycetidae</taxon>
        <taxon>Agaricales</taxon>
        <taxon>Agaricineae</taxon>
        <taxon>Psathyrellaceae</taxon>
        <taxon>Ephemerocybe</taxon>
    </lineage>
</organism>
<feature type="compositionally biased region" description="Low complexity" evidence="1">
    <location>
        <begin position="686"/>
        <end position="704"/>
    </location>
</feature>
<dbReference type="Proteomes" id="UP000541558">
    <property type="component" value="Unassembled WGS sequence"/>
</dbReference>
<evidence type="ECO:0000313" key="4">
    <source>
        <dbReference type="EMBL" id="KAF5310463.1"/>
    </source>
</evidence>
<feature type="domain" description="Ndc10" evidence="3">
    <location>
        <begin position="262"/>
        <end position="571"/>
    </location>
</feature>
<dbReference type="AlphaFoldDB" id="A0A8H5ATU3"/>
<proteinExistence type="predicted"/>
<feature type="region of interest" description="Disordered" evidence="1">
    <location>
        <begin position="217"/>
        <end position="240"/>
    </location>
</feature>
<sequence>MESTKSAGLVSVLEPPTVPVAVHPTEESKPRIKMEPAPNFNASTLYTIPGSHGTGSDVNSCQPWSVTPTAPTIWDLANTADTYAQLQSEVKANASARQAEREDNANTHLAYSRQLKVYEDWWSKDQARRVEEAIANGTSYAPVPARPIDCLKVAIYLEHERTRMTIGTDGKPIPNTSLSKESLAQVVSALESYRFEETGDKRDRLRGDKRIQDILASADQNEAKRQRESQQLKANGAHSQTLTRDEWREVALGMLLEHGHKKSLQINIRDRAMFLVSRAAIMRGDNVRPICWSDLSMREIGLINMGDDHRVKALVIMSNEGKTNKRGRLDLHPTLRHRFPELCPIFAIALQLFSYFHIGNGARPMFEPDYESPKASNVGFRSWYDWRLFPNSAEESMAESLSPRAHRDRVNIIKSKYNITCIKVTHAGRVSGAEGAIEGGATVDGTKKLGLWSQGGSFEGSYASATLPLNAMLALAYFNGERKDNYYVSRDFMNPPDELCSLIFPWIEQEETAYEIRVVQDSAKARDQSLVNFLEVLRWFRRILLQDMAALAWKHPEVPFLRFAPFNTESFRSFANTAGSVIEKAEEDVRNNQRNLPEVLAATFAGHLQAIHAQNHLNFQRLETLQENVEYQSTSMSHALAASLTGPSRKRKATSQEIPGAVRSPPAPTAALQALALQPAVAPELTTQSAAPASTNSASTHSSAQVRTVVSGQGHIYAAHTFPMSSRPEEYARQMLGISALEEKFSFEQLKYQSFDWVPTDVSHSWLPRFEWWKPNGGSLPTLADVWKEYSEGIGHRFSILQLNEQWGARWKRDVRSIKSEFTRRMKIVRLIEGLMKQNEWSCDYALEFLSSEYPIAAGPGSPSHLRSSRSFSDWLKDSTSNAVLAASKLYTSQI</sequence>
<evidence type="ECO:0000259" key="2">
    <source>
        <dbReference type="Pfam" id="PF12550"/>
    </source>
</evidence>
<dbReference type="InterPro" id="IPR038279">
    <property type="entry name" value="Ndc10_dom2_sf"/>
</dbReference>
<feature type="region of interest" description="Disordered" evidence="1">
    <location>
        <begin position="642"/>
        <end position="667"/>
    </location>
</feature>
<dbReference type="PANTHER" id="PTHR37784:SF2">
    <property type="entry name" value="HIGH-OSMOLARITY-INDUCED TRANSCRIPTION PROTEIN 1"/>
    <property type="match status" value="1"/>
</dbReference>
<comment type="caution">
    <text evidence="4">The sequence shown here is derived from an EMBL/GenBank/DDBJ whole genome shotgun (WGS) entry which is preliminary data.</text>
</comment>
<dbReference type="Gene3D" id="1.10.443.20">
    <property type="entry name" value="Centromere DNA-binding protein complex CBF3 subunit, domain 2"/>
    <property type="match status" value="1"/>
</dbReference>
<dbReference type="EMBL" id="JAACJK010000229">
    <property type="protein sequence ID" value="KAF5310463.1"/>
    <property type="molecule type" value="Genomic_DNA"/>
</dbReference>
<evidence type="ECO:0000256" key="1">
    <source>
        <dbReference type="SAM" id="MobiDB-lite"/>
    </source>
</evidence>
<accession>A0A8H5ATU3</accession>
<dbReference type="InterPro" id="IPR052146">
    <property type="entry name" value="HOT1"/>
</dbReference>